<keyword evidence="5" id="KW-1185">Reference proteome</keyword>
<reference evidence="4 5" key="1">
    <citation type="submission" date="2018-03" db="EMBL/GenBank/DDBJ databases">
        <title>Genomic Encyclopedia of Archaeal and Bacterial Type Strains, Phase II (KMG-II): from individual species to whole genera.</title>
        <authorList>
            <person name="Goeker M."/>
        </authorList>
    </citation>
    <scope>NUCLEOTIDE SEQUENCE [LARGE SCALE GENOMIC DNA]</scope>
    <source>
        <strain evidence="4 5">DSM 28229</strain>
    </source>
</reference>
<protein>
    <recommendedName>
        <fullName evidence="3">Sialate O-acetylesterase domain-containing protein</fullName>
    </recommendedName>
</protein>
<dbReference type="Pfam" id="PF03629">
    <property type="entry name" value="SASA"/>
    <property type="match status" value="1"/>
</dbReference>
<keyword evidence="1" id="KW-0378">Hydrolase</keyword>
<evidence type="ECO:0000313" key="4">
    <source>
        <dbReference type="EMBL" id="PWJ43156.1"/>
    </source>
</evidence>
<dbReference type="PANTHER" id="PTHR31988">
    <property type="entry name" value="ESTERASE, PUTATIVE (DUF303)-RELATED"/>
    <property type="match status" value="1"/>
</dbReference>
<gene>
    <name evidence="4" type="ORF">BC781_102705</name>
</gene>
<dbReference type="InterPro" id="IPR036514">
    <property type="entry name" value="SGNH_hydro_sf"/>
</dbReference>
<dbReference type="GO" id="GO:0016788">
    <property type="term" value="F:hydrolase activity, acting on ester bonds"/>
    <property type="evidence" value="ECO:0007669"/>
    <property type="project" value="UniProtKB-ARBA"/>
</dbReference>
<accession>A0A315ZC50</accession>
<organism evidence="4 5">
    <name type="scientific">Sediminitomix flava</name>
    <dbReference type="NCBI Taxonomy" id="379075"/>
    <lineage>
        <taxon>Bacteria</taxon>
        <taxon>Pseudomonadati</taxon>
        <taxon>Bacteroidota</taxon>
        <taxon>Cytophagia</taxon>
        <taxon>Cytophagales</taxon>
        <taxon>Flammeovirgaceae</taxon>
        <taxon>Sediminitomix</taxon>
    </lineage>
</organism>
<feature type="signal peptide" evidence="2">
    <location>
        <begin position="1"/>
        <end position="19"/>
    </location>
</feature>
<feature type="domain" description="Sialate O-acetylesterase" evidence="3">
    <location>
        <begin position="39"/>
        <end position="287"/>
    </location>
</feature>
<dbReference type="InterPro" id="IPR052940">
    <property type="entry name" value="Carb_Esterase_6"/>
</dbReference>
<name>A0A315ZC50_SEDFL</name>
<evidence type="ECO:0000259" key="3">
    <source>
        <dbReference type="Pfam" id="PF03629"/>
    </source>
</evidence>
<dbReference type="OrthoDB" id="9795554at2"/>
<comment type="caution">
    <text evidence="4">The sequence shown here is derived from an EMBL/GenBank/DDBJ whole genome shotgun (WGS) entry which is preliminary data.</text>
</comment>
<dbReference type="PANTHER" id="PTHR31988:SF19">
    <property type="entry name" value="9-O-ACETYL-N-ACETYLNEURAMINIC ACID DEACETYLASE-RELATED"/>
    <property type="match status" value="1"/>
</dbReference>
<dbReference type="RefSeq" id="WP_109617462.1">
    <property type="nucleotide sequence ID" value="NZ_QGDO01000002.1"/>
</dbReference>
<dbReference type="InterPro" id="IPR005181">
    <property type="entry name" value="SASA"/>
</dbReference>
<dbReference type="Gene3D" id="3.40.50.1110">
    <property type="entry name" value="SGNH hydrolase"/>
    <property type="match status" value="1"/>
</dbReference>
<dbReference type="Proteomes" id="UP000245535">
    <property type="component" value="Unassembled WGS sequence"/>
</dbReference>
<dbReference type="EMBL" id="QGDO01000002">
    <property type="protein sequence ID" value="PWJ43156.1"/>
    <property type="molecule type" value="Genomic_DNA"/>
</dbReference>
<feature type="chain" id="PRO_5016322333" description="Sialate O-acetylesterase domain-containing protein" evidence="2">
    <location>
        <begin position="20"/>
        <end position="299"/>
    </location>
</feature>
<dbReference type="SUPFAM" id="SSF52266">
    <property type="entry name" value="SGNH hydrolase"/>
    <property type="match status" value="1"/>
</dbReference>
<sequence>MNRHLLLLFLSFLSFYSLGCDDTSEEIDKTPTDTLNRNLHIYLCFGQSNMEGSAQIEPQDQTEDERFQMIQPMDCDNLGRSKGEWYTATPPLSQCYTGLSPADYFGKTMVANLPDSISIVIINVAVGGCDIRLFDKDKYQDYTEMYTDQGTWFKDKVDAYGGAPYYTLMSLAKNAQKKGVIKGILLHQGETNTGNQLWPSYVKKVYNDMLEDLSLEASEVPLLAGEVVHEDQGGICATMNEIINKLPEQVPTAHVIPSSGCTVQEDNVHFDSEGVRELDKRYARKMLSLLGYEMNTTKL</sequence>
<evidence type="ECO:0000256" key="1">
    <source>
        <dbReference type="ARBA" id="ARBA00022801"/>
    </source>
</evidence>
<evidence type="ECO:0000256" key="2">
    <source>
        <dbReference type="SAM" id="SignalP"/>
    </source>
</evidence>
<dbReference type="AlphaFoldDB" id="A0A315ZC50"/>
<evidence type="ECO:0000313" key="5">
    <source>
        <dbReference type="Proteomes" id="UP000245535"/>
    </source>
</evidence>
<keyword evidence="2" id="KW-0732">Signal</keyword>
<proteinExistence type="predicted"/>